<feature type="transmembrane region" description="Helical" evidence="10">
    <location>
        <begin position="98"/>
        <end position="119"/>
    </location>
</feature>
<evidence type="ECO:0000256" key="9">
    <source>
        <dbReference type="ARBA" id="ARBA00049940"/>
    </source>
</evidence>
<dbReference type="GO" id="GO:0046872">
    <property type="term" value="F:metal ion binding"/>
    <property type="evidence" value="ECO:0007669"/>
    <property type="project" value="UniProtKB-KW"/>
</dbReference>
<dbReference type="GO" id="GO:0140114">
    <property type="term" value="P:cellular detoxification of fluoride"/>
    <property type="evidence" value="ECO:0007669"/>
    <property type="project" value="UniProtKB-UniRule"/>
</dbReference>
<gene>
    <name evidence="10" type="primary">fluC</name>
    <name evidence="10" type="synonym">crcB</name>
    <name evidence="11" type="ORF">SAMN05660649_04416</name>
</gene>
<comment type="similarity">
    <text evidence="7 10">Belongs to the fluoride channel Fluc/FEX (TC 1.A.43) family.</text>
</comment>
<feature type="binding site" evidence="10">
    <location>
        <position position="76"/>
    </location>
    <ligand>
        <name>Na(+)</name>
        <dbReference type="ChEBI" id="CHEBI:29101"/>
        <note>structural</note>
    </ligand>
</feature>
<evidence type="ECO:0000313" key="12">
    <source>
        <dbReference type="Proteomes" id="UP000199337"/>
    </source>
</evidence>
<proteinExistence type="inferred from homology"/>
<evidence type="ECO:0000256" key="2">
    <source>
        <dbReference type="ARBA" id="ARBA00022475"/>
    </source>
</evidence>
<evidence type="ECO:0000256" key="7">
    <source>
        <dbReference type="ARBA" id="ARBA00035120"/>
    </source>
</evidence>
<dbReference type="AlphaFoldDB" id="A0A1I2YH61"/>
<keyword evidence="3 10" id="KW-0812">Transmembrane</keyword>
<dbReference type="STRING" id="341036.SAMN05660649_04416"/>
<accession>A0A1I2YH61</accession>
<evidence type="ECO:0000256" key="10">
    <source>
        <dbReference type="HAMAP-Rule" id="MF_00454"/>
    </source>
</evidence>
<evidence type="ECO:0000256" key="1">
    <source>
        <dbReference type="ARBA" id="ARBA00004651"/>
    </source>
</evidence>
<dbReference type="GO" id="GO:0062054">
    <property type="term" value="F:fluoride channel activity"/>
    <property type="evidence" value="ECO:0007669"/>
    <property type="project" value="UniProtKB-UniRule"/>
</dbReference>
<evidence type="ECO:0000313" key="11">
    <source>
        <dbReference type="EMBL" id="SFH24945.1"/>
    </source>
</evidence>
<keyword evidence="10" id="KW-0813">Transport</keyword>
<keyword evidence="10" id="KW-0915">Sodium</keyword>
<sequence>MVDLVAVGAGGFLGATGRYLIGRLLGKIWRKGFPLGTFTVNMLGSFALGLLMGHPHFIATIMEGSARVALSVGFMGSFTTYSTLMYESFMLAERGNLFLGAANIFLSISTGLLLAWLAIYCF</sequence>
<feature type="binding site" evidence="10">
    <location>
        <position position="79"/>
    </location>
    <ligand>
        <name>Na(+)</name>
        <dbReference type="ChEBI" id="CHEBI:29101"/>
        <note>structural</note>
    </ligand>
</feature>
<dbReference type="OrthoDB" id="9815830at2"/>
<dbReference type="HAMAP" id="MF_00454">
    <property type="entry name" value="FluC"/>
    <property type="match status" value="1"/>
</dbReference>
<comment type="activity regulation">
    <text evidence="10">Na(+) is not transported, but it plays an essential structural role and its presence is essential for fluoride channel function.</text>
</comment>
<feature type="transmembrane region" description="Helical" evidence="10">
    <location>
        <begin position="6"/>
        <end position="26"/>
    </location>
</feature>
<keyword evidence="4 10" id="KW-1133">Transmembrane helix</keyword>
<evidence type="ECO:0000256" key="3">
    <source>
        <dbReference type="ARBA" id="ARBA00022692"/>
    </source>
</evidence>
<dbReference type="EMBL" id="FOOX01000021">
    <property type="protein sequence ID" value="SFH24945.1"/>
    <property type="molecule type" value="Genomic_DNA"/>
</dbReference>
<dbReference type="Pfam" id="PF02537">
    <property type="entry name" value="CRCB"/>
    <property type="match status" value="1"/>
</dbReference>
<comment type="function">
    <text evidence="9 10">Fluoride-specific ion channel. Important for reducing fluoride concentration in the cell, thus reducing its toxicity.</text>
</comment>
<evidence type="ECO:0000256" key="5">
    <source>
        <dbReference type="ARBA" id="ARBA00023136"/>
    </source>
</evidence>
<dbReference type="GO" id="GO:0005886">
    <property type="term" value="C:plasma membrane"/>
    <property type="evidence" value="ECO:0007669"/>
    <property type="project" value="UniProtKB-SubCell"/>
</dbReference>
<keyword evidence="5 10" id="KW-0472">Membrane</keyword>
<keyword evidence="10" id="KW-0479">Metal-binding</keyword>
<evidence type="ECO:0000256" key="4">
    <source>
        <dbReference type="ARBA" id="ARBA00022989"/>
    </source>
</evidence>
<comment type="catalytic activity">
    <reaction evidence="8">
        <text>fluoride(in) = fluoride(out)</text>
        <dbReference type="Rhea" id="RHEA:76159"/>
        <dbReference type="ChEBI" id="CHEBI:17051"/>
    </reaction>
    <physiologicalReaction direction="left-to-right" evidence="8">
        <dbReference type="Rhea" id="RHEA:76160"/>
    </physiologicalReaction>
</comment>
<reference evidence="12" key="1">
    <citation type="submission" date="2016-10" db="EMBL/GenBank/DDBJ databases">
        <authorList>
            <person name="Varghese N."/>
            <person name="Submissions S."/>
        </authorList>
    </citation>
    <scope>NUCLEOTIDE SEQUENCE [LARGE SCALE GENOMIC DNA]</scope>
    <source>
        <strain evidence="12">DSM 17038</strain>
    </source>
</reference>
<keyword evidence="2 10" id="KW-1003">Cell membrane</keyword>
<comment type="subcellular location">
    <subcellularLocation>
        <location evidence="1 10">Cell membrane</location>
        <topology evidence="1 10">Multi-pass membrane protein</topology>
    </subcellularLocation>
</comment>
<keyword evidence="6 10" id="KW-0407">Ion channel</keyword>
<keyword evidence="10" id="KW-0406">Ion transport</keyword>
<name>A0A1I2YH61_9FIRM</name>
<evidence type="ECO:0000256" key="6">
    <source>
        <dbReference type="ARBA" id="ARBA00023303"/>
    </source>
</evidence>
<feature type="transmembrane region" description="Helical" evidence="10">
    <location>
        <begin position="38"/>
        <end position="62"/>
    </location>
</feature>
<dbReference type="Proteomes" id="UP000199337">
    <property type="component" value="Unassembled WGS sequence"/>
</dbReference>
<dbReference type="PANTHER" id="PTHR28259:SF1">
    <property type="entry name" value="FLUORIDE EXPORT PROTEIN 1-RELATED"/>
    <property type="match status" value="1"/>
</dbReference>
<protein>
    <recommendedName>
        <fullName evidence="10">Fluoride-specific ion channel FluC</fullName>
    </recommendedName>
</protein>
<dbReference type="PANTHER" id="PTHR28259">
    <property type="entry name" value="FLUORIDE EXPORT PROTEIN 1-RELATED"/>
    <property type="match status" value="1"/>
</dbReference>
<feature type="transmembrane region" description="Helical" evidence="10">
    <location>
        <begin position="68"/>
        <end position="86"/>
    </location>
</feature>
<dbReference type="RefSeq" id="WP_092474454.1">
    <property type="nucleotide sequence ID" value="NZ_FOOX01000021.1"/>
</dbReference>
<dbReference type="InterPro" id="IPR003691">
    <property type="entry name" value="FluC"/>
</dbReference>
<keyword evidence="12" id="KW-1185">Reference proteome</keyword>
<evidence type="ECO:0000256" key="8">
    <source>
        <dbReference type="ARBA" id="ARBA00035585"/>
    </source>
</evidence>
<organism evidence="11 12">
    <name type="scientific">Desulfotruncus arcticus DSM 17038</name>
    <dbReference type="NCBI Taxonomy" id="1121424"/>
    <lineage>
        <taxon>Bacteria</taxon>
        <taxon>Bacillati</taxon>
        <taxon>Bacillota</taxon>
        <taxon>Clostridia</taxon>
        <taxon>Eubacteriales</taxon>
        <taxon>Desulfallaceae</taxon>
        <taxon>Desulfotruncus</taxon>
    </lineage>
</organism>